<comment type="caution">
    <text evidence="1">The sequence shown here is derived from an EMBL/GenBank/DDBJ whole genome shotgun (WGS) entry which is preliminary data.</text>
</comment>
<evidence type="ECO:0000313" key="2">
    <source>
        <dbReference type="Proteomes" id="UP001157974"/>
    </source>
</evidence>
<gene>
    <name evidence="1" type="ORF">NDN08_007825</name>
</gene>
<dbReference type="EMBL" id="JAMWBK010000002">
    <property type="protein sequence ID" value="KAJ8907719.1"/>
    <property type="molecule type" value="Genomic_DNA"/>
</dbReference>
<keyword evidence="2" id="KW-1185">Reference proteome</keyword>
<evidence type="ECO:0008006" key="3">
    <source>
        <dbReference type="Google" id="ProtNLM"/>
    </source>
</evidence>
<dbReference type="AlphaFoldDB" id="A0AAV8V079"/>
<protein>
    <recommendedName>
        <fullName evidence="3">DUF304 domain-containing protein</fullName>
    </recommendedName>
</protein>
<dbReference type="Proteomes" id="UP001157974">
    <property type="component" value="Unassembled WGS sequence"/>
</dbReference>
<sequence length="234" mass="26490">MRMFRKRFLAELRSAYSSGFARVGTRGFADVRITGDLFSGRPFTIYETQSTFDVNVIKTISASFVVAGSMVTAMDLSTDRRQEDFGKVETDVSDKNLWQRITPTAKLVNLGAILMLGLFYLLPQRYVTKLSVSRETKMFLELTTWGPFGRGTKVYKYPLFQLATRDSSVLPQVKGLQSFRVRHVRMLYTMDTERGIVYDKALFLAVLTGPAAVAKKLDARFVHAVQHPRQAQPP</sequence>
<reference evidence="1 2" key="1">
    <citation type="journal article" date="2023" name="Nat. Commun.">
        <title>Origin of minicircular mitochondrial genomes in red algae.</title>
        <authorList>
            <person name="Lee Y."/>
            <person name="Cho C.H."/>
            <person name="Lee Y.M."/>
            <person name="Park S.I."/>
            <person name="Yang J.H."/>
            <person name="West J.A."/>
            <person name="Bhattacharya D."/>
            <person name="Yoon H.S."/>
        </authorList>
    </citation>
    <scope>NUCLEOTIDE SEQUENCE [LARGE SCALE GENOMIC DNA]</scope>
    <source>
        <strain evidence="1 2">CCMP1338</strain>
        <tissue evidence="1">Whole cell</tissue>
    </source>
</reference>
<name>A0AAV8V079_9RHOD</name>
<evidence type="ECO:0000313" key="1">
    <source>
        <dbReference type="EMBL" id="KAJ8907719.1"/>
    </source>
</evidence>
<organism evidence="1 2">
    <name type="scientific">Rhodosorus marinus</name>
    <dbReference type="NCBI Taxonomy" id="101924"/>
    <lineage>
        <taxon>Eukaryota</taxon>
        <taxon>Rhodophyta</taxon>
        <taxon>Stylonematophyceae</taxon>
        <taxon>Stylonematales</taxon>
        <taxon>Stylonemataceae</taxon>
        <taxon>Rhodosorus</taxon>
    </lineage>
</organism>
<dbReference type="Pfam" id="PF06979">
    <property type="entry name" value="TMEM70"/>
    <property type="match status" value="1"/>
</dbReference>
<accession>A0AAV8V079</accession>
<proteinExistence type="predicted"/>
<dbReference type="InterPro" id="IPR045325">
    <property type="entry name" value="TMEM70/TMEM186/TMEM223"/>
</dbReference>